<proteinExistence type="predicted"/>
<protein>
    <recommendedName>
        <fullName evidence="3">ArsR family transcriptional regulator</fullName>
    </recommendedName>
</protein>
<dbReference type="Proteomes" id="UP001234495">
    <property type="component" value="Unassembled WGS sequence"/>
</dbReference>
<evidence type="ECO:0000313" key="1">
    <source>
        <dbReference type="EMBL" id="MDQ0232130.1"/>
    </source>
</evidence>
<accession>A0ABT9ZLR2</accession>
<dbReference type="EMBL" id="JAUSUD010000018">
    <property type="protein sequence ID" value="MDQ0232130.1"/>
    <property type="molecule type" value="Genomic_DNA"/>
</dbReference>
<reference evidence="1 2" key="1">
    <citation type="submission" date="2023-07" db="EMBL/GenBank/DDBJ databases">
        <title>Genomic Encyclopedia of Type Strains, Phase IV (KMG-IV): sequencing the most valuable type-strain genomes for metagenomic binning, comparative biology and taxonomic classification.</title>
        <authorList>
            <person name="Goeker M."/>
        </authorList>
    </citation>
    <scope>NUCLEOTIDE SEQUENCE [LARGE SCALE GENOMIC DNA]</scope>
    <source>
        <strain evidence="1 2">DSM 29005</strain>
    </source>
</reference>
<keyword evidence="2" id="KW-1185">Reference proteome</keyword>
<sequence>MKEILNDSGRRNVLHKLYEADFERTDGVKCSS</sequence>
<name>A0ABT9ZLR2_9BACI</name>
<comment type="caution">
    <text evidence="1">The sequence shown here is derived from an EMBL/GenBank/DDBJ whole genome shotgun (WGS) entry which is preliminary data.</text>
</comment>
<evidence type="ECO:0008006" key="3">
    <source>
        <dbReference type="Google" id="ProtNLM"/>
    </source>
</evidence>
<evidence type="ECO:0000313" key="2">
    <source>
        <dbReference type="Proteomes" id="UP001234495"/>
    </source>
</evidence>
<organism evidence="1 2">
    <name type="scientific">Metabacillus malikii</name>
    <dbReference type="NCBI Taxonomy" id="1504265"/>
    <lineage>
        <taxon>Bacteria</taxon>
        <taxon>Bacillati</taxon>
        <taxon>Bacillota</taxon>
        <taxon>Bacilli</taxon>
        <taxon>Bacillales</taxon>
        <taxon>Bacillaceae</taxon>
        <taxon>Metabacillus</taxon>
    </lineage>
</organism>
<gene>
    <name evidence="1" type="ORF">J2S19_003417</name>
</gene>